<gene>
    <name evidence="1" type="ORF">COU17_02760</name>
</gene>
<proteinExistence type="predicted"/>
<dbReference type="InterPro" id="IPR043148">
    <property type="entry name" value="TagF_C"/>
</dbReference>
<dbReference type="Gene3D" id="3.40.50.12580">
    <property type="match status" value="1"/>
</dbReference>
<dbReference type="SUPFAM" id="SSF53756">
    <property type="entry name" value="UDP-Glycosyltransferase/glycogen phosphorylase"/>
    <property type="match status" value="1"/>
</dbReference>
<sequence length="439" mass="51568">MKTIFLFAWPRIFASDLLRGEYIAYLAKQYRVIVFIREEDPSLFQSENITYIPFELQAGKFWTIFNTYLRTYLIRRFDHLEGVQFRYARYKGEDRFKNILRFIAHLFPRTFFSPRFFMWLENMCVPNTAIFKKYVEMYKPDLVVTTTPGFNFMEAWAILCAKKAGIPTVATNFSWDNLTTLPRFLRKTDYILCWNEILKKEAIELHEYKAENVFVSGIMRYDDYFKKLDGEVSREEFLNSKGLNPSKKTILVATSTDPDEDLYKKIIRKLRDTFNENIIVRVHPIERLSQYEEFVGLPNICVEHAGTVKQSDTEKGWQIEMEEKDRVNTKMILKYCDLNINRSSTITLDSLIFDMPAINLDFGTSPVPIVTFPHYRPLIAEGAVRLAKNMDEVLEFTKTYLENPSRDSENRKKIVTSTVGFLDGLSYKRAADFLGILLR</sequence>
<organism evidence="1 2">
    <name type="scientific">Candidatus Kaiserbacteria bacterium CG10_big_fil_rev_8_21_14_0_10_49_17</name>
    <dbReference type="NCBI Taxonomy" id="1974609"/>
    <lineage>
        <taxon>Bacteria</taxon>
        <taxon>Candidatus Kaiseribacteriota</taxon>
    </lineage>
</organism>
<evidence type="ECO:0000313" key="2">
    <source>
        <dbReference type="Proteomes" id="UP000228809"/>
    </source>
</evidence>
<comment type="caution">
    <text evidence="1">The sequence shown here is derived from an EMBL/GenBank/DDBJ whole genome shotgun (WGS) entry which is preliminary data.</text>
</comment>
<dbReference type="EMBL" id="PFBJ01000015">
    <property type="protein sequence ID" value="PIT90995.1"/>
    <property type="molecule type" value="Genomic_DNA"/>
</dbReference>
<dbReference type="Gene3D" id="3.40.50.2000">
    <property type="entry name" value="Glycogen Phosphorylase B"/>
    <property type="match status" value="1"/>
</dbReference>
<evidence type="ECO:0000313" key="1">
    <source>
        <dbReference type="EMBL" id="PIT90995.1"/>
    </source>
</evidence>
<accession>A0A2M6WE27</accession>
<dbReference type="Proteomes" id="UP000228809">
    <property type="component" value="Unassembled WGS sequence"/>
</dbReference>
<reference evidence="2" key="1">
    <citation type="submission" date="2017-09" db="EMBL/GenBank/DDBJ databases">
        <title>Depth-based differentiation of microbial function through sediment-hosted aquifers and enrichment of novel symbionts in the deep terrestrial subsurface.</title>
        <authorList>
            <person name="Probst A.J."/>
            <person name="Ladd B."/>
            <person name="Jarett J.K."/>
            <person name="Geller-Mcgrath D.E."/>
            <person name="Sieber C.M.K."/>
            <person name="Emerson J.B."/>
            <person name="Anantharaman K."/>
            <person name="Thomas B.C."/>
            <person name="Malmstrom R."/>
            <person name="Stieglmeier M."/>
            <person name="Klingl A."/>
            <person name="Woyke T."/>
            <person name="Ryan C.M."/>
            <person name="Banfield J.F."/>
        </authorList>
    </citation>
    <scope>NUCLEOTIDE SEQUENCE [LARGE SCALE GENOMIC DNA]</scope>
</reference>
<dbReference type="AlphaFoldDB" id="A0A2M6WE27"/>
<protein>
    <recommendedName>
        <fullName evidence="3">UDP-N-acetylglucosamine 2-epimerase domain-containing protein</fullName>
    </recommendedName>
</protein>
<evidence type="ECO:0008006" key="3">
    <source>
        <dbReference type="Google" id="ProtNLM"/>
    </source>
</evidence>
<name>A0A2M6WE27_9BACT</name>